<sequence length="164" mass="18608">MLIGYMGIARLMIYVQQVEKDQLKDREEFENKRVKTSGMNSDSKRVMLTGLFSIISRKNLLHYLLVHLHLETNVSTIVRILITSELDLRIRKVVRHKGGTKTHVCAKCGRSQSGMCRDDSTTCIKCGQNGHFMRKCPKCRQSNSNWGIRAQSSSVAPPDRAASR</sequence>
<dbReference type="InterPro" id="IPR036875">
    <property type="entry name" value="Znf_CCHC_sf"/>
</dbReference>
<evidence type="ECO:0000313" key="3">
    <source>
        <dbReference type="EMBL" id="WMV59352.1"/>
    </source>
</evidence>
<dbReference type="Gene3D" id="4.10.60.10">
    <property type="entry name" value="Zinc finger, CCHC-type"/>
    <property type="match status" value="1"/>
</dbReference>
<dbReference type="Proteomes" id="UP001234989">
    <property type="component" value="Chromosome 12"/>
</dbReference>
<dbReference type="GO" id="GO:0003676">
    <property type="term" value="F:nucleic acid binding"/>
    <property type="evidence" value="ECO:0007669"/>
    <property type="project" value="InterPro"/>
</dbReference>
<name>A0AAF0V7I6_SOLVR</name>
<organism evidence="3 4">
    <name type="scientific">Solanum verrucosum</name>
    <dbReference type="NCBI Taxonomy" id="315347"/>
    <lineage>
        <taxon>Eukaryota</taxon>
        <taxon>Viridiplantae</taxon>
        <taxon>Streptophyta</taxon>
        <taxon>Embryophyta</taxon>
        <taxon>Tracheophyta</taxon>
        <taxon>Spermatophyta</taxon>
        <taxon>Magnoliopsida</taxon>
        <taxon>eudicotyledons</taxon>
        <taxon>Gunneridae</taxon>
        <taxon>Pentapetalae</taxon>
        <taxon>asterids</taxon>
        <taxon>lamiids</taxon>
        <taxon>Solanales</taxon>
        <taxon>Solanaceae</taxon>
        <taxon>Solanoideae</taxon>
        <taxon>Solaneae</taxon>
        <taxon>Solanum</taxon>
    </lineage>
</organism>
<evidence type="ECO:0000259" key="2">
    <source>
        <dbReference type="PROSITE" id="PS50158"/>
    </source>
</evidence>
<dbReference type="SUPFAM" id="SSF57756">
    <property type="entry name" value="Retrovirus zinc finger-like domains"/>
    <property type="match status" value="1"/>
</dbReference>
<dbReference type="SMART" id="SM00343">
    <property type="entry name" value="ZnF_C2HC"/>
    <property type="match status" value="1"/>
</dbReference>
<dbReference type="InterPro" id="IPR001878">
    <property type="entry name" value="Znf_CCHC"/>
</dbReference>
<keyword evidence="4" id="KW-1185">Reference proteome</keyword>
<accession>A0AAF0V7I6</accession>
<reference evidence="3" key="1">
    <citation type="submission" date="2023-08" db="EMBL/GenBank/DDBJ databases">
        <title>A de novo genome assembly of Solanum verrucosum Schlechtendal, a Mexican diploid species geographically isolated from the other diploid A-genome species in potato relatives.</title>
        <authorList>
            <person name="Hosaka K."/>
        </authorList>
    </citation>
    <scope>NUCLEOTIDE SEQUENCE</scope>
    <source>
        <tissue evidence="3">Young leaves</tissue>
    </source>
</reference>
<proteinExistence type="predicted"/>
<dbReference type="PROSITE" id="PS50158">
    <property type="entry name" value="ZF_CCHC"/>
    <property type="match status" value="1"/>
</dbReference>
<dbReference type="GO" id="GO:0008270">
    <property type="term" value="F:zinc ion binding"/>
    <property type="evidence" value="ECO:0007669"/>
    <property type="project" value="UniProtKB-KW"/>
</dbReference>
<dbReference type="EMBL" id="CP133623">
    <property type="protein sequence ID" value="WMV59352.1"/>
    <property type="molecule type" value="Genomic_DNA"/>
</dbReference>
<dbReference type="AlphaFoldDB" id="A0AAF0V7I6"/>
<keyword evidence="1" id="KW-0863">Zinc-finger</keyword>
<gene>
    <name evidence="3" type="ORF">MTR67_052737</name>
</gene>
<evidence type="ECO:0000256" key="1">
    <source>
        <dbReference type="PROSITE-ProRule" id="PRU00047"/>
    </source>
</evidence>
<feature type="domain" description="CCHC-type" evidence="2">
    <location>
        <begin position="123"/>
        <end position="138"/>
    </location>
</feature>
<protein>
    <recommendedName>
        <fullName evidence="2">CCHC-type domain-containing protein</fullName>
    </recommendedName>
</protein>
<evidence type="ECO:0000313" key="4">
    <source>
        <dbReference type="Proteomes" id="UP001234989"/>
    </source>
</evidence>
<keyword evidence="1" id="KW-0479">Metal-binding</keyword>
<keyword evidence="1" id="KW-0862">Zinc</keyword>